<proteinExistence type="predicted"/>
<dbReference type="PANTHER" id="PTHR45761:SF3">
    <property type="entry name" value="EXTENDED SYNAPTOTAGMIN-1"/>
    <property type="match status" value="1"/>
</dbReference>
<dbReference type="GO" id="GO:0005544">
    <property type="term" value="F:calcium-dependent phospholipid binding"/>
    <property type="evidence" value="ECO:0007669"/>
    <property type="project" value="TreeGrafter"/>
</dbReference>
<dbReference type="SUPFAM" id="SSF49562">
    <property type="entry name" value="C2 domain (Calcium/lipid-binding domain, CaLB)"/>
    <property type="match status" value="1"/>
</dbReference>
<keyword evidence="1" id="KW-0812">Transmembrane</keyword>
<keyword evidence="2" id="KW-1133">Transmembrane helix</keyword>
<evidence type="ECO:0000256" key="1">
    <source>
        <dbReference type="ARBA" id="ARBA00022692"/>
    </source>
</evidence>
<dbReference type="AlphaFoldDB" id="A0A4W5RJH8"/>
<reference evidence="4" key="3">
    <citation type="submission" date="2025-09" db="UniProtKB">
        <authorList>
            <consortium name="Ensembl"/>
        </authorList>
    </citation>
    <scope>IDENTIFICATION</scope>
</reference>
<dbReference type="Ensembl" id="ENSHHUT00000092888.1">
    <property type="protein sequence ID" value="ENSHHUP00000090096.1"/>
    <property type="gene ID" value="ENSHHUG00000052027.1"/>
</dbReference>
<dbReference type="FunFam" id="2.60.40.150:FF:000106">
    <property type="entry name" value="extended synaptotagmin-1 isoform X1"/>
    <property type="match status" value="1"/>
</dbReference>
<protein>
    <submittedName>
        <fullName evidence="4">Extended synaptotagmin-like protein 1a</fullName>
    </submittedName>
</protein>
<evidence type="ECO:0000259" key="3">
    <source>
        <dbReference type="PROSITE" id="PS50004"/>
    </source>
</evidence>
<dbReference type="PANTHER" id="PTHR45761">
    <property type="entry name" value="EXTENDED SYNAPTOTAGMIN-LIKE PROTEIN 2, ISOFORM C"/>
    <property type="match status" value="1"/>
</dbReference>
<evidence type="ECO:0000256" key="2">
    <source>
        <dbReference type="ARBA" id="ARBA00022989"/>
    </source>
</evidence>
<reference evidence="4" key="2">
    <citation type="submission" date="2025-08" db="UniProtKB">
        <authorList>
            <consortium name="Ensembl"/>
        </authorList>
    </citation>
    <scope>IDENTIFICATION</scope>
</reference>
<dbReference type="InterPro" id="IPR051634">
    <property type="entry name" value="Extended_Synaptotagmin"/>
</dbReference>
<dbReference type="GO" id="GO:0005509">
    <property type="term" value="F:calcium ion binding"/>
    <property type="evidence" value="ECO:0007669"/>
    <property type="project" value="TreeGrafter"/>
</dbReference>
<evidence type="ECO:0000313" key="5">
    <source>
        <dbReference type="Proteomes" id="UP000314982"/>
    </source>
</evidence>
<accession>A0A4W5RJH8</accession>
<evidence type="ECO:0000313" key="4">
    <source>
        <dbReference type="Ensembl" id="ENSHHUP00000090096.1"/>
    </source>
</evidence>
<feature type="domain" description="C2" evidence="3">
    <location>
        <begin position="74"/>
        <end position="170"/>
    </location>
</feature>
<dbReference type="Pfam" id="PF00168">
    <property type="entry name" value="C2"/>
    <property type="match status" value="1"/>
</dbReference>
<sequence length="170" mass="19487">MFFIHRPTLDINWTGLTNMLDIPGLKVKMDLDVVHKARVLDEWLKLKDVPSGSVHLRLEWLSLLSSADRLSEVIQRNRNMTCKTADPPSAAILSVYLDRAQDLPRKKGNKDPSPMVQLSVQDTTKESRICYLTSDPVWEDAFTFYIQDPRKQELDIQVIHLNISILSLVC</sequence>
<dbReference type="InterPro" id="IPR039010">
    <property type="entry name" value="Synaptotagmin_SMP"/>
</dbReference>
<dbReference type="GO" id="GO:0031210">
    <property type="term" value="F:phosphatidylcholine binding"/>
    <property type="evidence" value="ECO:0007669"/>
    <property type="project" value="TreeGrafter"/>
</dbReference>
<dbReference type="InterPro" id="IPR035892">
    <property type="entry name" value="C2_domain_sf"/>
</dbReference>
<dbReference type="GO" id="GO:0005789">
    <property type="term" value="C:endoplasmic reticulum membrane"/>
    <property type="evidence" value="ECO:0007669"/>
    <property type="project" value="TreeGrafter"/>
</dbReference>
<dbReference type="GO" id="GO:0035091">
    <property type="term" value="F:phosphatidylinositol binding"/>
    <property type="evidence" value="ECO:0007669"/>
    <property type="project" value="TreeGrafter"/>
</dbReference>
<dbReference type="InterPro" id="IPR000008">
    <property type="entry name" value="C2_dom"/>
</dbReference>
<dbReference type="Proteomes" id="UP000314982">
    <property type="component" value="Unassembled WGS sequence"/>
</dbReference>
<keyword evidence="5" id="KW-1185">Reference proteome</keyword>
<dbReference type="GeneTree" id="ENSGT00940000156561"/>
<dbReference type="Gene3D" id="2.60.40.150">
    <property type="entry name" value="C2 domain"/>
    <property type="match status" value="2"/>
</dbReference>
<dbReference type="GO" id="GO:0008429">
    <property type="term" value="F:phosphatidylethanolamine binding"/>
    <property type="evidence" value="ECO:0007669"/>
    <property type="project" value="TreeGrafter"/>
</dbReference>
<organism evidence="4 5">
    <name type="scientific">Hucho hucho</name>
    <name type="common">huchen</name>
    <dbReference type="NCBI Taxonomy" id="62062"/>
    <lineage>
        <taxon>Eukaryota</taxon>
        <taxon>Metazoa</taxon>
        <taxon>Chordata</taxon>
        <taxon>Craniata</taxon>
        <taxon>Vertebrata</taxon>
        <taxon>Euteleostomi</taxon>
        <taxon>Actinopterygii</taxon>
        <taxon>Neopterygii</taxon>
        <taxon>Teleostei</taxon>
        <taxon>Protacanthopterygii</taxon>
        <taxon>Salmoniformes</taxon>
        <taxon>Salmonidae</taxon>
        <taxon>Salmoninae</taxon>
        <taxon>Hucho</taxon>
    </lineage>
</organism>
<name>A0A4W5RJH8_9TELE</name>
<dbReference type="Pfam" id="PF17047">
    <property type="entry name" value="SMP_LBD"/>
    <property type="match status" value="1"/>
</dbReference>
<dbReference type="PROSITE" id="PS50004">
    <property type="entry name" value="C2"/>
    <property type="match status" value="1"/>
</dbReference>
<keyword evidence="2" id="KW-0472">Membrane</keyword>
<reference evidence="5" key="1">
    <citation type="submission" date="2018-06" db="EMBL/GenBank/DDBJ databases">
        <title>Genome assembly of Danube salmon.</title>
        <authorList>
            <person name="Macqueen D.J."/>
            <person name="Gundappa M.K."/>
        </authorList>
    </citation>
    <scope>NUCLEOTIDE SEQUENCE [LARGE SCALE GENOMIC DNA]</scope>
</reference>